<dbReference type="Pfam" id="PF00067">
    <property type="entry name" value="p450"/>
    <property type="match status" value="3"/>
</dbReference>
<keyword evidence="12" id="KW-0503">Monooxygenase</keyword>
<dbReference type="GO" id="GO:0005506">
    <property type="term" value="F:iron ion binding"/>
    <property type="evidence" value="ECO:0007669"/>
    <property type="project" value="InterPro"/>
</dbReference>
<feature type="transmembrane region" description="Helical" evidence="15">
    <location>
        <begin position="1036"/>
        <end position="1057"/>
    </location>
</feature>
<keyword evidence="9" id="KW-0492">Microsome</keyword>
<comment type="subcellular location">
    <subcellularLocation>
        <location evidence="4">Endoplasmic reticulum membrane</location>
        <topology evidence="4">Peripheral membrane protein</topology>
    </subcellularLocation>
    <subcellularLocation>
        <location evidence="3">Microsome membrane</location>
        <topology evidence="3">Peripheral membrane protein</topology>
    </subcellularLocation>
</comment>
<evidence type="ECO:0000256" key="11">
    <source>
        <dbReference type="ARBA" id="ARBA00023004"/>
    </source>
</evidence>
<keyword evidence="7 14" id="KW-0479">Metal-binding</keyword>
<comment type="cofactor">
    <cofactor evidence="1 14">
        <name>heme</name>
        <dbReference type="ChEBI" id="CHEBI:30413"/>
    </cofactor>
</comment>
<evidence type="ECO:0000313" key="17">
    <source>
        <dbReference type="Proteomes" id="UP000838878"/>
    </source>
</evidence>
<evidence type="ECO:0000256" key="4">
    <source>
        <dbReference type="ARBA" id="ARBA00004406"/>
    </source>
</evidence>
<evidence type="ECO:0000256" key="9">
    <source>
        <dbReference type="ARBA" id="ARBA00022848"/>
    </source>
</evidence>
<feature type="binding site" description="axial binding residue" evidence="14">
    <location>
        <position position="454"/>
    </location>
    <ligand>
        <name>heme</name>
        <dbReference type="ChEBI" id="CHEBI:30413"/>
    </ligand>
    <ligandPart>
        <name>Fe</name>
        <dbReference type="ChEBI" id="CHEBI:18248"/>
    </ligandPart>
</feature>
<sequence length="1501" mass="171737">MLVETLVSKMYYIIWTLLLLFCLHCILWSLFWKARRNFKNLPSYSQLPFLGSIHWFIGGGAKIFRRLKELSKIMDDRRLPFVVWLGPQPLLLISDPEDVKTVTNGFLDKPYLYDFGRDWLGNGLVIAPGEVWKRNIKLIAGMFTGSMVDGFQPAFNIKARELVEKLKEENNKQPFDAMPHLSYITLAAICQTGLGVTYTSDSKKSQEYYEAFKSALELLTKRGLNLFHHYDYIYRFSSDHAKFVRNVAVMHNLSNTVINQKIQERKKMSKTHTDSTIEGPKKASFKTVLDVLLDLKEIDPNMDENQIRSEVHTIIVGGQETVAATLGYVMLMLGSHPDVQNKLYNEVKQIFEGNKSDLTKEDLSSLVYCEAVIQETLRLYPPIPVVTRHADRDLQIKSCTIPKGTLCSLNLWGAGRSHRAWGEDADKFLPERWLLPWTSSNLAYMPFSIGRRSCIGKRYATAILKTLLAHCVKDLIFASEADKLEFQMDIGLRAIKGNLLEVKLRMYYIIWTLLLLFCLHCILWSLFWKARRNFKNLLSYSQLPFLGSVHWFIGGGATIFRRLKEISKIMDDKRLPFIFWLGPQPVLLISDPEDVRTVSNGFLEKPYFYDFGRAWLGTGLVVAPGHIWKRNIKLIAGMFTGSMVDGFQQVFNIKARELVEKLKEENNKRPFDPMPHLSYITLAAICQTGLGVTYTSDSKQSLEYYEAFNSILELILKRALNLFYYYDCIYRFSSDHAKFLRNVAVMHNLSNTVINQKIQERKEIMGKTHTDSTIEGPKKASFKTVLDVLLDLKEIDPNMDENQIRSEVHTIIVGGQETVASTLGYVLLMLGSHPDVQNKLYNEVKQIFEDNKSDLTKEDLLSLVYCEAVIQETLRLYPPLPVVTRHADRDLQIKSCTIPKGTLCCLNLLGAGRSHRAWGEDADKFLPERWLLPSTSSNLAYLPFSTGRRSCIGKRYATAILKTLLAYCVKDLIFVSEADKFEFKMDIVLRATKGNLLEVKLRMYYIIWTLLLLFCLQCILWSLFWKARRNFKNLPAYSQLPFLGSVHWFIGGGAMVFHRLKEISKIMDDTRLPFIFWLGPQPILFVSDPEDVKIVTNGFLEKPYQYDFGRDWLGDGLLTAPGEIWKRNIKLIAGTFSASMVDGFQQVFNIKARELVENLKADNNKQPFDAMPHLSNISLAAICQTGLGVTYTSDSKQSLEYYDAFKSTLELLLKRGLNLFYHYDCIYRFSSDYAKFLKNVAVLHNVSNTVINQKIQERNKMDTSKTHIDSTIEGPKKSSFKSILDVLLDLKEIDPNMDLNRIKSEVHTIIFGGQETVASTLGYALLMLGCHPNVQNKLYNEVKQIFEDNKSDLTKEDLSSLVYCEAVIQETLRLYPPVPIVTRHADRDVQIKSCIIPKGTLCSLHLWGAGRSHRAWGEDADKFLPERWLLPSTSSNLGYMPFSVGRRSCIGKRYAMAILKTLLAHCVKDLIFASEADKLEFQMDVVLRAIEGNLLEVKLRV</sequence>
<accession>A0A8J9VJD3</accession>
<keyword evidence="13 15" id="KW-0472">Membrane</keyword>
<evidence type="ECO:0000256" key="5">
    <source>
        <dbReference type="ARBA" id="ARBA00010617"/>
    </source>
</evidence>
<dbReference type="InterPro" id="IPR050196">
    <property type="entry name" value="Cytochrome_P450_Monoox"/>
</dbReference>
<keyword evidence="17" id="KW-1185">Reference proteome</keyword>
<feature type="transmembrane region" description="Helical" evidence="15">
    <location>
        <begin position="12"/>
        <end position="32"/>
    </location>
</feature>
<dbReference type="PANTHER" id="PTHR24291">
    <property type="entry name" value="CYTOCHROME P450 FAMILY 4"/>
    <property type="match status" value="1"/>
</dbReference>
<feature type="transmembrane region" description="Helical" evidence="15">
    <location>
        <begin position="44"/>
        <end position="64"/>
    </location>
</feature>
<dbReference type="InterPro" id="IPR001128">
    <property type="entry name" value="Cyt_P450"/>
</dbReference>
<comment type="similarity">
    <text evidence="5">Belongs to the cytochrome P450 family.</text>
</comment>
<dbReference type="PANTHER" id="PTHR24291:SF189">
    <property type="entry name" value="CYTOCHROME P450 4C3-RELATED"/>
    <property type="match status" value="1"/>
</dbReference>
<protein>
    <recommendedName>
        <fullName evidence="18">Cytochrome P450</fullName>
    </recommendedName>
</protein>
<keyword evidence="15" id="KW-0812">Transmembrane</keyword>
<evidence type="ECO:0000313" key="16">
    <source>
        <dbReference type="EMBL" id="CAH0720550.1"/>
    </source>
</evidence>
<comment type="function">
    <text evidence="2">May be involved in the metabolism of insect hormones and in the breakdown of synthetic insecticides.</text>
</comment>
<dbReference type="Gene3D" id="1.10.630.10">
    <property type="entry name" value="Cytochrome P450"/>
    <property type="match status" value="3"/>
</dbReference>
<evidence type="ECO:0000256" key="10">
    <source>
        <dbReference type="ARBA" id="ARBA00023002"/>
    </source>
</evidence>
<evidence type="ECO:0000256" key="3">
    <source>
        <dbReference type="ARBA" id="ARBA00004174"/>
    </source>
</evidence>
<dbReference type="SUPFAM" id="SSF48264">
    <property type="entry name" value="Cytochrome P450"/>
    <property type="match status" value="3"/>
</dbReference>
<evidence type="ECO:0000256" key="6">
    <source>
        <dbReference type="ARBA" id="ARBA00022617"/>
    </source>
</evidence>
<dbReference type="GO" id="GO:0020037">
    <property type="term" value="F:heme binding"/>
    <property type="evidence" value="ECO:0007669"/>
    <property type="project" value="InterPro"/>
</dbReference>
<dbReference type="GO" id="GO:0016705">
    <property type="term" value="F:oxidoreductase activity, acting on paired donors, with incorporation or reduction of molecular oxygen"/>
    <property type="evidence" value="ECO:0007669"/>
    <property type="project" value="InterPro"/>
</dbReference>
<dbReference type="FunFam" id="1.10.630.10:FF:000035">
    <property type="entry name" value="CYtochrome P450 family"/>
    <property type="match status" value="3"/>
</dbReference>
<evidence type="ECO:0008006" key="18">
    <source>
        <dbReference type="Google" id="ProtNLM"/>
    </source>
</evidence>
<evidence type="ECO:0000256" key="14">
    <source>
        <dbReference type="PIRSR" id="PIRSR602401-1"/>
    </source>
</evidence>
<organism evidence="16 17">
    <name type="scientific">Brenthis ino</name>
    <name type="common">lesser marbled fritillary</name>
    <dbReference type="NCBI Taxonomy" id="405034"/>
    <lineage>
        <taxon>Eukaryota</taxon>
        <taxon>Metazoa</taxon>
        <taxon>Ecdysozoa</taxon>
        <taxon>Arthropoda</taxon>
        <taxon>Hexapoda</taxon>
        <taxon>Insecta</taxon>
        <taxon>Pterygota</taxon>
        <taxon>Neoptera</taxon>
        <taxon>Endopterygota</taxon>
        <taxon>Lepidoptera</taxon>
        <taxon>Glossata</taxon>
        <taxon>Ditrysia</taxon>
        <taxon>Papilionoidea</taxon>
        <taxon>Nymphalidae</taxon>
        <taxon>Heliconiinae</taxon>
        <taxon>Argynnini</taxon>
        <taxon>Brenthis</taxon>
    </lineage>
</organism>
<dbReference type="InterPro" id="IPR002401">
    <property type="entry name" value="Cyt_P450_E_grp-I"/>
</dbReference>
<keyword evidence="8" id="KW-0256">Endoplasmic reticulum</keyword>
<evidence type="ECO:0000256" key="2">
    <source>
        <dbReference type="ARBA" id="ARBA00003690"/>
    </source>
</evidence>
<reference evidence="16" key="1">
    <citation type="submission" date="2021-12" db="EMBL/GenBank/DDBJ databases">
        <authorList>
            <person name="Martin H S."/>
        </authorList>
    </citation>
    <scope>NUCLEOTIDE SEQUENCE</scope>
</reference>
<dbReference type="InterPro" id="IPR036396">
    <property type="entry name" value="Cyt_P450_sf"/>
</dbReference>
<evidence type="ECO:0000256" key="8">
    <source>
        <dbReference type="ARBA" id="ARBA00022824"/>
    </source>
</evidence>
<dbReference type="PRINTS" id="PR00385">
    <property type="entry name" value="P450"/>
</dbReference>
<dbReference type="GO" id="GO:0004497">
    <property type="term" value="F:monooxygenase activity"/>
    <property type="evidence" value="ECO:0007669"/>
    <property type="project" value="UniProtKB-KW"/>
</dbReference>
<keyword evidence="6 14" id="KW-0349">Heme</keyword>
<feature type="transmembrane region" description="Helical" evidence="15">
    <location>
        <begin position="540"/>
        <end position="560"/>
    </location>
</feature>
<feature type="transmembrane region" description="Helical" evidence="15">
    <location>
        <begin position="1003"/>
        <end position="1024"/>
    </location>
</feature>
<feature type="non-terminal residue" evidence="16">
    <location>
        <position position="1501"/>
    </location>
</feature>
<keyword evidence="15" id="KW-1133">Transmembrane helix</keyword>
<gene>
    <name evidence="16" type="ORF">BINO364_LOCUS6764</name>
</gene>
<evidence type="ECO:0000256" key="7">
    <source>
        <dbReference type="ARBA" id="ARBA00022723"/>
    </source>
</evidence>
<dbReference type="PRINTS" id="PR00463">
    <property type="entry name" value="EP450I"/>
</dbReference>
<dbReference type="GO" id="GO:0005789">
    <property type="term" value="C:endoplasmic reticulum membrane"/>
    <property type="evidence" value="ECO:0007669"/>
    <property type="project" value="UniProtKB-SubCell"/>
</dbReference>
<name>A0A8J9VJD3_9NEOP</name>
<dbReference type="InterPro" id="IPR017972">
    <property type="entry name" value="Cyt_P450_CS"/>
</dbReference>
<keyword evidence="11 14" id="KW-0408">Iron</keyword>
<dbReference type="Proteomes" id="UP000838878">
    <property type="component" value="Chromosome 2"/>
</dbReference>
<evidence type="ECO:0000256" key="15">
    <source>
        <dbReference type="SAM" id="Phobius"/>
    </source>
</evidence>
<evidence type="ECO:0000256" key="1">
    <source>
        <dbReference type="ARBA" id="ARBA00001971"/>
    </source>
</evidence>
<keyword evidence="10" id="KW-0560">Oxidoreductase</keyword>
<evidence type="ECO:0000256" key="13">
    <source>
        <dbReference type="ARBA" id="ARBA00023136"/>
    </source>
</evidence>
<dbReference type="PROSITE" id="PS00086">
    <property type="entry name" value="CYTOCHROME_P450"/>
    <property type="match status" value="3"/>
</dbReference>
<dbReference type="EMBL" id="OV170222">
    <property type="protein sequence ID" value="CAH0720550.1"/>
    <property type="molecule type" value="Genomic_DNA"/>
</dbReference>
<evidence type="ECO:0000256" key="12">
    <source>
        <dbReference type="ARBA" id="ARBA00023033"/>
    </source>
</evidence>
<feature type="transmembrane region" description="Helical" evidence="15">
    <location>
        <begin position="506"/>
        <end position="528"/>
    </location>
</feature>
<proteinExistence type="inferred from homology"/>
<dbReference type="OrthoDB" id="1470350at2759"/>